<dbReference type="CDD" id="cd07821">
    <property type="entry name" value="PYR_PYL_RCAR_like"/>
    <property type="match status" value="1"/>
</dbReference>
<name>A4BKX5_9GAMM</name>
<dbReference type="Proteomes" id="UP000003374">
    <property type="component" value="Unassembled WGS sequence"/>
</dbReference>
<organism evidence="1 2">
    <name type="scientific">Nitrococcus mobilis Nb-231</name>
    <dbReference type="NCBI Taxonomy" id="314278"/>
    <lineage>
        <taxon>Bacteria</taxon>
        <taxon>Pseudomonadati</taxon>
        <taxon>Pseudomonadota</taxon>
        <taxon>Gammaproteobacteria</taxon>
        <taxon>Chromatiales</taxon>
        <taxon>Ectothiorhodospiraceae</taxon>
        <taxon>Nitrococcus</taxon>
    </lineage>
</organism>
<dbReference type="RefSeq" id="WP_005003737.1">
    <property type="nucleotide sequence ID" value="NZ_CH672427.1"/>
</dbReference>
<dbReference type="EMBL" id="AAOF01000001">
    <property type="protein sequence ID" value="EAR22963.1"/>
    <property type="molecule type" value="Genomic_DNA"/>
</dbReference>
<gene>
    <name evidence="1" type="ORF">NB231_14123</name>
</gene>
<dbReference type="PANTHER" id="PTHR39332:SF7">
    <property type="entry name" value="SRPBCC FAMILY PROTEIN"/>
    <property type="match status" value="1"/>
</dbReference>
<dbReference type="PANTHER" id="PTHR39332">
    <property type="entry name" value="BLL4707 PROTEIN"/>
    <property type="match status" value="1"/>
</dbReference>
<evidence type="ECO:0008006" key="3">
    <source>
        <dbReference type="Google" id="ProtNLM"/>
    </source>
</evidence>
<protein>
    <recommendedName>
        <fullName evidence="3">Polyketide cyclase/dehydrase</fullName>
    </recommendedName>
</protein>
<dbReference type="Pfam" id="PF10604">
    <property type="entry name" value="Polyketide_cyc2"/>
    <property type="match status" value="1"/>
</dbReference>
<dbReference type="AlphaFoldDB" id="A4BKX5"/>
<dbReference type="OrthoDB" id="1364128at2"/>
<keyword evidence="2" id="KW-1185">Reference proteome</keyword>
<evidence type="ECO:0000313" key="2">
    <source>
        <dbReference type="Proteomes" id="UP000003374"/>
    </source>
</evidence>
<dbReference type="eggNOG" id="ENOG5032NFJ">
    <property type="taxonomic scope" value="Bacteria"/>
</dbReference>
<dbReference type="Gene3D" id="3.30.530.20">
    <property type="match status" value="1"/>
</dbReference>
<sequence length="139" mass="15294">MGCFNSVVVDAPVNRVWGALRNFHDMSWAADEVECEPVGAYAGNQIGAKRIINGTFYETLVGLDDQARIMRYRIDVGTDSASKDNVQEFVGEIRAVPITEDNTTLVVWTTSWEPSTGAVAEPGDAVYQAMLSELQRSFD</sequence>
<dbReference type="InterPro" id="IPR023393">
    <property type="entry name" value="START-like_dom_sf"/>
</dbReference>
<accession>A4BKX5</accession>
<dbReference type="HOGENOM" id="CLU_106645_1_0_6"/>
<comment type="caution">
    <text evidence="1">The sequence shown here is derived from an EMBL/GenBank/DDBJ whole genome shotgun (WGS) entry which is preliminary data.</text>
</comment>
<evidence type="ECO:0000313" key="1">
    <source>
        <dbReference type="EMBL" id="EAR22963.1"/>
    </source>
</evidence>
<reference evidence="1 2" key="1">
    <citation type="submission" date="2006-02" db="EMBL/GenBank/DDBJ databases">
        <authorList>
            <person name="Waterbury J."/>
            <person name="Ferriera S."/>
            <person name="Johnson J."/>
            <person name="Kravitz S."/>
            <person name="Halpern A."/>
            <person name="Remington K."/>
            <person name="Beeson K."/>
            <person name="Tran B."/>
            <person name="Rogers Y.-H."/>
            <person name="Friedman R."/>
            <person name="Venter J.C."/>
        </authorList>
    </citation>
    <scope>NUCLEOTIDE SEQUENCE [LARGE SCALE GENOMIC DNA]</scope>
    <source>
        <strain evidence="1 2">Nb-231</strain>
    </source>
</reference>
<dbReference type="InterPro" id="IPR019587">
    <property type="entry name" value="Polyketide_cyclase/dehydratase"/>
</dbReference>
<dbReference type="SUPFAM" id="SSF55961">
    <property type="entry name" value="Bet v1-like"/>
    <property type="match status" value="1"/>
</dbReference>
<proteinExistence type="predicted"/>